<dbReference type="RefSeq" id="WP_263710298.1">
    <property type="nucleotide sequence ID" value="NZ_JAOWKX010000001.1"/>
</dbReference>
<gene>
    <name evidence="2" type="ORF">OE749_00070</name>
</gene>
<dbReference type="InterPro" id="IPR058063">
    <property type="entry name" value="FFLEE_fam"/>
</dbReference>
<sequence>MTRTLDKIVHHLHEANALQNVINQSPLQSKLVDVQKWQCHRLIDTHQPFWEDKRYSPAMQFFVNELYGPQDFSQRDEELARVVPKMSTLLPEKALASLETALHLNTMSLALDWKLTQHLGEQTINRDTYAHAYRACNNEKDRLLQLQFIAELGLALQEVIKVPGISTLLTLSKRPAKAAGVLTLHRFLHEGYRSFKKLGNVKDFIGPVLAKEHAIMEHLFHETTNPLPEVAF</sequence>
<accession>A0ABT3A3H7</accession>
<reference evidence="2 3" key="1">
    <citation type="submission" date="2022-10" db="EMBL/GenBank/DDBJ databases">
        <title>Aestuariibacter sp. AA17 isolated from Montipora capitata coral fragment.</title>
        <authorList>
            <person name="Emsley S.A."/>
            <person name="Pfannmuller K.M."/>
            <person name="Loughran R.M."/>
            <person name="Shlafstein M."/>
            <person name="Papke E."/>
            <person name="Saw J.H."/>
            <person name="Ushijima B."/>
            <person name="Videau P."/>
        </authorList>
    </citation>
    <scope>NUCLEOTIDE SEQUENCE [LARGE SCALE GENOMIC DNA]</scope>
    <source>
        <strain evidence="2 3">AA17</strain>
    </source>
</reference>
<feature type="domain" description="DUF8198" evidence="1">
    <location>
        <begin position="23"/>
        <end position="226"/>
    </location>
</feature>
<comment type="caution">
    <text evidence="2">The sequence shown here is derived from an EMBL/GenBank/DDBJ whole genome shotgun (WGS) entry which is preliminary data.</text>
</comment>
<evidence type="ECO:0000259" key="1">
    <source>
        <dbReference type="Pfam" id="PF26621"/>
    </source>
</evidence>
<dbReference type="NCBIfam" id="NF047641">
    <property type="entry name" value="FFLEE_fam"/>
    <property type="match status" value="1"/>
</dbReference>
<proteinExistence type="predicted"/>
<organism evidence="2 3">
    <name type="scientific">Fluctibacter corallii</name>
    <dbReference type="NCBI Taxonomy" id="2984329"/>
    <lineage>
        <taxon>Bacteria</taxon>
        <taxon>Pseudomonadati</taxon>
        <taxon>Pseudomonadota</taxon>
        <taxon>Gammaproteobacteria</taxon>
        <taxon>Alteromonadales</taxon>
        <taxon>Alteromonadaceae</taxon>
        <taxon>Fluctibacter</taxon>
    </lineage>
</organism>
<dbReference type="InterPro" id="IPR058511">
    <property type="entry name" value="DUF8198"/>
</dbReference>
<dbReference type="EMBL" id="JAOWKX010000001">
    <property type="protein sequence ID" value="MCV2883089.1"/>
    <property type="molecule type" value="Genomic_DNA"/>
</dbReference>
<protein>
    <recommendedName>
        <fullName evidence="1">DUF8198 domain-containing protein</fullName>
    </recommendedName>
</protein>
<evidence type="ECO:0000313" key="3">
    <source>
        <dbReference type="Proteomes" id="UP001652504"/>
    </source>
</evidence>
<dbReference type="Proteomes" id="UP001652504">
    <property type="component" value="Unassembled WGS sequence"/>
</dbReference>
<evidence type="ECO:0000313" key="2">
    <source>
        <dbReference type="EMBL" id="MCV2883089.1"/>
    </source>
</evidence>
<keyword evidence="3" id="KW-1185">Reference proteome</keyword>
<name>A0ABT3A3H7_9ALTE</name>
<dbReference type="Pfam" id="PF26621">
    <property type="entry name" value="DUF8198"/>
    <property type="match status" value="1"/>
</dbReference>